<dbReference type="InParanoid" id="A0A420WLV3"/>
<reference evidence="2 3" key="1">
    <citation type="submission" date="2018-10" db="EMBL/GenBank/DDBJ databases">
        <title>Genomic Encyclopedia of Type Strains, Phase IV (KMG-IV): sequencing the most valuable type-strain genomes for metagenomic binning, comparative biology and taxonomic classification.</title>
        <authorList>
            <person name="Goeker M."/>
        </authorList>
    </citation>
    <scope>NUCLEOTIDE SEQUENCE [LARGE SCALE GENOMIC DNA]</scope>
    <source>
        <strain evidence="2 3">DSM 22008</strain>
    </source>
</reference>
<evidence type="ECO:0000313" key="2">
    <source>
        <dbReference type="EMBL" id="RKQ72004.1"/>
    </source>
</evidence>
<dbReference type="PANTHER" id="PTHR34219">
    <property type="entry name" value="IRON-REGULATED INNER MEMBRANE PROTEIN-RELATED"/>
    <property type="match status" value="1"/>
</dbReference>
<dbReference type="EMBL" id="RBII01000001">
    <property type="protein sequence ID" value="RKQ72004.1"/>
    <property type="molecule type" value="Genomic_DNA"/>
</dbReference>
<keyword evidence="3" id="KW-1185">Reference proteome</keyword>
<evidence type="ECO:0000256" key="1">
    <source>
        <dbReference type="SAM" id="Phobius"/>
    </source>
</evidence>
<name>A0A420WLV3_9PROT</name>
<keyword evidence="1" id="KW-1133">Transmembrane helix</keyword>
<sequence length="385" mass="42858">MPFRKVIFWAHLVAGVGAGVFILLMSVTGVLLTYEKNLVNLLRNSAEVSSAEGAGPLPIDRLADIAREKGRGGASLSLSKEKGKPVLVQQRGQEPLLLDPYSGELLVDPSHKLDAFFHSVTQLHRWLAMEGESRKTGRAITGASNLIFLFIVISGLYLWLPKIWRWSFVKLNLFFRRKLPNSKARDYNWHHVFGIWALVPLFFIVISGVVISYSWAGNLAYTLVGEDAPQRRGPPRAAAPENKNAPNDKPVILTSTLQDAYDVITAESDGKWTSARVSIPKKADAPIASITLNYGKGVVADYRDTYSYDLVASEITKVASSKEASRGRKLRTWLRFIHTGEQYGFIGQTIAGLSTLAACFLVYTGLALSFRRLIIPIFRRRRRKV</sequence>
<keyword evidence="1" id="KW-0812">Transmembrane</keyword>
<organism evidence="2 3">
    <name type="scientific">Litorimonas taeanensis</name>
    <dbReference type="NCBI Taxonomy" id="568099"/>
    <lineage>
        <taxon>Bacteria</taxon>
        <taxon>Pseudomonadati</taxon>
        <taxon>Pseudomonadota</taxon>
        <taxon>Alphaproteobacteria</taxon>
        <taxon>Maricaulales</taxon>
        <taxon>Robiginitomaculaceae</taxon>
    </lineage>
</organism>
<comment type="caution">
    <text evidence="2">The sequence shown here is derived from an EMBL/GenBank/DDBJ whole genome shotgun (WGS) entry which is preliminary data.</text>
</comment>
<keyword evidence="1" id="KW-0472">Membrane</keyword>
<feature type="transmembrane region" description="Helical" evidence="1">
    <location>
        <begin position="193"/>
        <end position="216"/>
    </location>
</feature>
<dbReference type="OrthoDB" id="9791166at2"/>
<dbReference type="AlphaFoldDB" id="A0A420WLV3"/>
<dbReference type="Proteomes" id="UP000282211">
    <property type="component" value="Unassembled WGS sequence"/>
</dbReference>
<protein>
    <submittedName>
        <fullName evidence="2">Putative iron-regulated membrane protein</fullName>
    </submittedName>
</protein>
<accession>A0A420WLV3</accession>
<dbReference type="PANTHER" id="PTHR34219:SF3">
    <property type="entry name" value="BLL7967 PROTEIN"/>
    <property type="match status" value="1"/>
</dbReference>
<dbReference type="Pfam" id="PF03929">
    <property type="entry name" value="PepSY_TM"/>
    <property type="match status" value="1"/>
</dbReference>
<dbReference type="RefSeq" id="WP_121099833.1">
    <property type="nucleotide sequence ID" value="NZ_RBII01000001.1"/>
</dbReference>
<gene>
    <name evidence="2" type="ORF">DES40_1340</name>
</gene>
<proteinExistence type="predicted"/>
<dbReference type="InterPro" id="IPR005625">
    <property type="entry name" value="PepSY-ass_TM"/>
</dbReference>
<feature type="transmembrane region" description="Helical" evidence="1">
    <location>
        <begin position="12"/>
        <end position="34"/>
    </location>
</feature>
<feature type="transmembrane region" description="Helical" evidence="1">
    <location>
        <begin position="350"/>
        <end position="374"/>
    </location>
</feature>
<feature type="transmembrane region" description="Helical" evidence="1">
    <location>
        <begin position="139"/>
        <end position="160"/>
    </location>
</feature>
<evidence type="ECO:0000313" key="3">
    <source>
        <dbReference type="Proteomes" id="UP000282211"/>
    </source>
</evidence>